<dbReference type="NCBIfam" id="NF010109">
    <property type="entry name" value="PRK13582.1"/>
    <property type="match status" value="1"/>
</dbReference>
<keyword evidence="5" id="KW-0479">Metal-binding</keyword>
<comment type="pathway">
    <text evidence="2">Amino-acid biosynthesis; L-serine biosynthesis; L-serine from 3-phospho-D-glycerate: step 3/3.</text>
</comment>
<comment type="catalytic activity">
    <reaction evidence="10">
        <text>O-phospho-D-serine + H2O = D-serine + phosphate</text>
        <dbReference type="Rhea" id="RHEA:24873"/>
        <dbReference type="ChEBI" id="CHEBI:15377"/>
        <dbReference type="ChEBI" id="CHEBI:35247"/>
        <dbReference type="ChEBI" id="CHEBI:43474"/>
        <dbReference type="ChEBI" id="CHEBI:58680"/>
        <dbReference type="EC" id="3.1.3.3"/>
    </reaction>
</comment>
<comment type="cofactor">
    <cofactor evidence="1">
        <name>Mg(2+)</name>
        <dbReference type="ChEBI" id="CHEBI:18420"/>
    </cofactor>
</comment>
<dbReference type="Gene3D" id="3.90.1470.10">
    <property type="entry name" value="thrh gene product, domain 2"/>
    <property type="match status" value="1"/>
</dbReference>
<evidence type="ECO:0000256" key="7">
    <source>
        <dbReference type="ARBA" id="ARBA00022842"/>
    </source>
</evidence>
<dbReference type="RefSeq" id="WP_420068557.1">
    <property type="nucleotide sequence ID" value="NZ_JBCHKQ010000001.1"/>
</dbReference>
<name>A0ABU9U8V6_9SPIR</name>
<evidence type="ECO:0000256" key="2">
    <source>
        <dbReference type="ARBA" id="ARBA00005135"/>
    </source>
</evidence>
<dbReference type="NCBIfam" id="TIGR01488">
    <property type="entry name" value="HAD-SF-IB"/>
    <property type="match status" value="1"/>
</dbReference>
<dbReference type="Gene3D" id="3.40.50.1000">
    <property type="entry name" value="HAD superfamily/HAD-like"/>
    <property type="match status" value="1"/>
</dbReference>
<organism evidence="11 12">
    <name type="scientific">Rarispira pelagica</name>
    <dbReference type="NCBI Taxonomy" id="3141764"/>
    <lineage>
        <taxon>Bacteria</taxon>
        <taxon>Pseudomonadati</taxon>
        <taxon>Spirochaetota</taxon>
        <taxon>Spirochaetia</taxon>
        <taxon>Winmispirales</taxon>
        <taxon>Winmispiraceae</taxon>
        <taxon>Rarispira</taxon>
    </lineage>
</organism>
<comment type="caution">
    <text evidence="11">The sequence shown here is derived from an EMBL/GenBank/DDBJ whole genome shotgun (WGS) entry which is preliminary data.</text>
</comment>
<evidence type="ECO:0000256" key="3">
    <source>
        <dbReference type="ARBA" id="ARBA00012640"/>
    </source>
</evidence>
<keyword evidence="6 11" id="KW-0378">Hydrolase</keyword>
<dbReference type="GO" id="GO:0016787">
    <property type="term" value="F:hydrolase activity"/>
    <property type="evidence" value="ECO:0007669"/>
    <property type="project" value="UniProtKB-KW"/>
</dbReference>
<sequence>MHIVCLDLEGVLFPEVWIAFAEKTRIEELRLTTRDISDYSVLMQHRIKVLREHNLKLTDIQDVISCMKPLEGAVDFLNTLREKTQVIILSDTFTQFAKPIMEMLGWPTIFCNELEIDHDGYVCGFKLRQEDGKKQAVRALKSLNYKVYASGDSYNDTTMLAEADRGFFFRPPEKIISEFPDFPVAREYDELLNLLKPYIS</sequence>
<keyword evidence="4" id="KW-0028">Amino-acid biosynthesis</keyword>
<evidence type="ECO:0000256" key="1">
    <source>
        <dbReference type="ARBA" id="ARBA00001946"/>
    </source>
</evidence>
<gene>
    <name evidence="11" type="primary">thrH</name>
    <name evidence="11" type="ORF">WKV44_00945</name>
</gene>
<keyword evidence="7" id="KW-0460">Magnesium</keyword>
<dbReference type="NCBIfam" id="TIGR02137">
    <property type="entry name" value="HSK-PSP"/>
    <property type="match status" value="1"/>
</dbReference>
<evidence type="ECO:0000256" key="6">
    <source>
        <dbReference type="ARBA" id="ARBA00022801"/>
    </source>
</evidence>
<dbReference type="PANTHER" id="PTHR43344:SF2">
    <property type="entry name" value="PHOSPHOSERINE PHOSPHATASE"/>
    <property type="match status" value="1"/>
</dbReference>
<dbReference type="Proteomes" id="UP001466331">
    <property type="component" value="Unassembled WGS sequence"/>
</dbReference>
<dbReference type="InterPro" id="IPR050582">
    <property type="entry name" value="HAD-like_SerB"/>
</dbReference>
<keyword evidence="8" id="KW-0718">Serine biosynthesis</keyword>
<evidence type="ECO:0000256" key="9">
    <source>
        <dbReference type="ARBA" id="ARBA00048138"/>
    </source>
</evidence>
<dbReference type="InterPro" id="IPR011863">
    <property type="entry name" value="HSK-PSP"/>
</dbReference>
<evidence type="ECO:0000256" key="8">
    <source>
        <dbReference type="ARBA" id="ARBA00023299"/>
    </source>
</evidence>
<dbReference type="EMBL" id="JBCHKQ010000001">
    <property type="protein sequence ID" value="MEM5947104.1"/>
    <property type="molecule type" value="Genomic_DNA"/>
</dbReference>
<dbReference type="PANTHER" id="PTHR43344">
    <property type="entry name" value="PHOSPHOSERINE PHOSPHATASE"/>
    <property type="match status" value="1"/>
</dbReference>
<proteinExistence type="predicted"/>
<evidence type="ECO:0000313" key="12">
    <source>
        <dbReference type="Proteomes" id="UP001466331"/>
    </source>
</evidence>
<evidence type="ECO:0000313" key="11">
    <source>
        <dbReference type="EMBL" id="MEM5947104.1"/>
    </source>
</evidence>
<evidence type="ECO:0000256" key="10">
    <source>
        <dbReference type="ARBA" id="ARBA00048523"/>
    </source>
</evidence>
<dbReference type="InterPro" id="IPR023214">
    <property type="entry name" value="HAD_sf"/>
</dbReference>
<dbReference type="SUPFAM" id="SSF56784">
    <property type="entry name" value="HAD-like"/>
    <property type="match status" value="1"/>
</dbReference>
<protein>
    <recommendedName>
        <fullName evidence="3">phosphoserine phosphatase</fullName>
        <ecNumber evidence="3">3.1.3.3</ecNumber>
    </recommendedName>
</protein>
<keyword evidence="12" id="KW-1185">Reference proteome</keyword>
<reference evidence="11 12" key="1">
    <citation type="submission" date="2024-03" db="EMBL/GenBank/DDBJ databases">
        <title>Ignisphaera cupida sp. nov., a hyperthermophilic hydrolytic archaeon from a hot spring of Kamchatka, and proposal of Ignisphaeraceae fam. nov.</title>
        <authorList>
            <person name="Podosokorskaya O.A."/>
            <person name="Elcheninov A.G."/>
            <person name="Maltseva A.I."/>
            <person name="Zayulina K.S."/>
            <person name="Novikov A."/>
            <person name="Merkel A.Y."/>
        </authorList>
    </citation>
    <scope>NUCLEOTIDE SEQUENCE [LARGE SCALE GENOMIC DNA]</scope>
    <source>
        <strain evidence="11 12">38H-sp</strain>
    </source>
</reference>
<accession>A0ABU9U8V6</accession>
<evidence type="ECO:0000256" key="4">
    <source>
        <dbReference type="ARBA" id="ARBA00022605"/>
    </source>
</evidence>
<evidence type="ECO:0000256" key="5">
    <source>
        <dbReference type="ARBA" id="ARBA00022723"/>
    </source>
</evidence>
<dbReference type="InterPro" id="IPR036412">
    <property type="entry name" value="HAD-like_sf"/>
</dbReference>
<comment type="catalytic activity">
    <reaction evidence="9">
        <text>O-phospho-L-serine + H2O = L-serine + phosphate</text>
        <dbReference type="Rhea" id="RHEA:21208"/>
        <dbReference type="ChEBI" id="CHEBI:15377"/>
        <dbReference type="ChEBI" id="CHEBI:33384"/>
        <dbReference type="ChEBI" id="CHEBI:43474"/>
        <dbReference type="ChEBI" id="CHEBI:57524"/>
        <dbReference type="EC" id="3.1.3.3"/>
    </reaction>
</comment>
<dbReference type="Pfam" id="PF00702">
    <property type="entry name" value="Hydrolase"/>
    <property type="match status" value="1"/>
</dbReference>
<dbReference type="EC" id="3.1.3.3" evidence="3"/>